<proteinExistence type="inferred from homology"/>
<evidence type="ECO:0000259" key="14">
    <source>
        <dbReference type="Pfam" id="PF05922"/>
    </source>
</evidence>
<evidence type="ECO:0000256" key="1">
    <source>
        <dbReference type="ARBA" id="ARBA00004613"/>
    </source>
</evidence>
<feature type="chain" id="PRO_5043949044" evidence="11">
    <location>
        <begin position="30"/>
        <end position="792"/>
    </location>
</feature>
<evidence type="ECO:0000259" key="12">
    <source>
        <dbReference type="Pfam" id="PF00082"/>
    </source>
</evidence>
<evidence type="ECO:0000256" key="6">
    <source>
        <dbReference type="ARBA" id="ARBA00022801"/>
    </source>
</evidence>
<dbReference type="InterPro" id="IPR003137">
    <property type="entry name" value="PA_domain"/>
</dbReference>
<dbReference type="Gene3D" id="3.40.50.200">
    <property type="entry name" value="Peptidase S8/S53 domain"/>
    <property type="match status" value="1"/>
</dbReference>
<reference evidence="16" key="1">
    <citation type="journal article" date="2023" name="GigaByte">
        <title>Genome assembly of the bearded iris, Iris pallida Lam.</title>
        <authorList>
            <person name="Bruccoleri R.E."/>
            <person name="Oakeley E.J."/>
            <person name="Faust A.M.E."/>
            <person name="Altorfer M."/>
            <person name="Dessus-Babus S."/>
            <person name="Burckhardt D."/>
            <person name="Oertli M."/>
            <person name="Naumann U."/>
            <person name="Petersen F."/>
            <person name="Wong J."/>
        </authorList>
    </citation>
    <scope>NUCLEOTIDE SEQUENCE</scope>
    <source>
        <strain evidence="16">GSM-AAB239-AS_SAM_17_03QT</strain>
    </source>
</reference>
<dbReference type="InterPro" id="IPR037045">
    <property type="entry name" value="S8pro/Inhibitor_I9_sf"/>
</dbReference>
<comment type="similarity">
    <text evidence="2 10">Belongs to the peptidase S8 family.</text>
</comment>
<dbReference type="GO" id="GO:0005576">
    <property type="term" value="C:extracellular region"/>
    <property type="evidence" value="ECO:0007669"/>
    <property type="project" value="UniProtKB-SubCell"/>
</dbReference>
<dbReference type="PROSITE" id="PS51892">
    <property type="entry name" value="SUBTILASE"/>
    <property type="match status" value="1"/>
</dbReference>
<dbReference type="Proteomes" id="UP001140949">
    <property type="component" value="Unassembled WGS sequence"/>
</dbReference>
<keyword evidence="4 10" id="KW-0645">Protease</keyword>
<dbReference type="CDD" id="cd04852">
    <property type="entry name" value="Peptidases_S8_3"/>
    <property type="match status" value="1"/>
</dbReference>
<feature type="active site" description="Charge relay system" evidence="9 10">
    <location>
        <position position="244"/>
    </location>
</feature>
<evidence type="ECO:0000256" key="8">
    <source>
        <dbReference type="ARBA" id="ARBA00023180"/>
    </source>
</evidence>
<feature type="active site" description="Charge relay system" evidence="9 10">
    <location>
        <position position="175"/>
    </location>
</feature>
<dbReference type="InterPro" id="IPR000209">
    <property type="entry name" value="Peptidase_S8/S53_dom"/>
</dbReference>
<dbReference type="Pfam" id="PF05922">
    <property type="entry name" value="Inhibitor_I9"/>
    <property type="match status" value="1"/>
</dbReference>
<name>A0AAX6FDF1_IRIPA</name>
<dbReference type="InterPro" id="IPR046450">
    <property type="entry name" value="PA_dom_sf"/>
</dbReference>
<evidence type="ECO:0000256" key="7">
    <source>
        <dbReference type="ARBA" id="ARBA00022825"/>
    </source>
</evidence>
<dbReference type="InterPro" id="IPR034197">
    <property type="entry name" value="Peptidases_S8_3"/>
</dbReference>
<dbReference type="SUPFAM" id="SSF52025">
    <property type="entry name" value="PA domain"/>
    <property type="match status" value="1"/>
</dbReference>
<protein>
    <submittedName>
        <fullName evidence="16">Subtilisin-like protease SBT1.2</fullName>
    </submittedName>
</protein>
<dbReference type="Pfam" id="PF02225">
    <property type="entry name" value="PA"/>
    <property type="match status" value="1"/>
</dbReference>
<feature type="domain" description="Subtilisin-like protease fibronectin type-III" evidence="15">
    <location>
        <begin position="683"/>
        <end position="789"/>
    </location>
</feature>
<dbReference type="PANTHER" id="PTHR10795">
    <property type="entry name" value="PROPROTEIN CONVERTASE SUBTILISIN/KEXIN"/>
    <property type="match status" value="1"/>
</dbReference>
<dbReference type="InterPro" id="IPR036852">
    <property type="entry name" value="Peptidase_S8/S53_dom_sf"/>
</dbReference>
<feature type="domain" description="Peptidase S8/S53" evidence="12">
    <location>
        <begin position="166"/>
        <end position="606"/>
    </location>
</feature>
<dbReference type="Pfam" id="PF00082">
    <property type="entry name" value="Peptidase_S8"/>
    <property type="match status" value="1"/>
</dbReference>
<evidence type="ECO:0000256" key="3">
    <source>
        <dbReference type="ARBA" id="ARBA00022525"/>
    </source>
</evidence>
<keyword evidence="17" id="KW-1185">Reference proteome</keyword>
<dbReference type="PROSITE" id="PS00136">
    <property type="entry name" value="SUBTILASE_ASP"/>
    <property type="match status" value="1"/>
</dbReference>
<dbReference type="Gene3D" id="2.60.40.2310">
    <property type="match status" value="1"/>
</dbReference>
<gene>
    <name evidence="16" type="ORF">M6B38_139060</name>
</gene>
<evidence type="ECO:0000313" key="16">
    <source>
        <dbReference type="EMBL" id="KAJ6814031.1"/>
    </source>
</evidence>
<reference evidence="16" key="2">
    <citation type="submission" date="2023-04" db="EMBL/GenBank/DDBJ databases">
        <authorList>
            <person name="Bruccoleri R.E."/>
            <person name="Oakeley E.J."/>
            <person name="Faust A.-M."/>
            <person name="Dessus-Babus S."/>
            <person name="Altorfer M."/>
            <person name="Burckhardt D."/>
            <person name="Oertli M."/>
            <person name="Naumann U."/>
            <person name="Petersen F."/>
            <person name="Wong J."/>
        </authorList>
    </citation>
    <scope>NUCLEOTIDE SEQUENCE</scope>
    <source>
        <strain evidence="16">GSM-AAB239-AS_SAM_17_03QT</strain>
        <tissue evidence="16">Leaf</tissue>
    </source>
</reference>
<feature type="signal peptide" evidence="11">
    <location>
        <begin position="1"/>
        <end position="29"/>
    </location>
</feature>
<keyword evidence="8" id="KW-0325">Glycoprotein</keyword>
<comment type="subcellular location">
    <subcellularLocation>
        <location evidence="1">Secreted</location>
    </subcellularLocation>
</comment>
<evidence type="ECO:0000256" key="11">
    <source>
        <dbReference type="SAM" id="SignalP"/>
    </source>
</evidence>
<keyword evidence="5 11" id="KW-0732">Signal</keyword>
<dbReference type="PRINTS" id="PR00723">
    <property type="entry name" value="SUBTILISIN"/>
</dbReference>
<comment type="caution">
    <text evidence="16">The sequence shown here is derived from an EMBL/GenBank/DDBJ whole genome shotgun (WGS) entry which is preliminary data.</text>
</comment>
<dbReference type="CDD" id="cd02120">
    <property type="entry name" value="PA_subtilisin_like"/>
    <property type="match status" value="1"/>
</dbReference>
<evidence type="ECO:0000256" key="5">
    <source>
        <dbReference type="ARBA" id="ARBA00022729"/>
    </source>
</evidence>
<dbReference type="EMBL" id="JANAVB010029819">
    <property type="protein sequence ID" value="KAJ6814031.1"/>
    <property type="molecule type" value="Genomic_DNA"/>
</dbReference>
<evidence type="ECO:0000313" key="17">
    <source>
        <dbReference type="Proteomes" id="UP001140949"/>
    </source>
</evidence>
<keyword evidence="7 10" id="KW-0720">Serine protease</keyword>
<dbReference type="InterPro" id="IPR010259">
    <property type="entry name" value="S8pro/Inhibitor_I9"/>
</dbReference>
<dbReference type="InterPro" id="IPR015500">
    <property type="entry name" value="Peptidase_S8_subtilisin-rel"/>
</dbReference>
<dbReference type="Pfam" id="PF17766">
    <property type="entry name" value="fn3_6"/>
    <property type="match status" value="1"/>
</dbReference>
<accession>A0AAX6FDF1</accession>
<dbReference type="FunFam" id="3.50.30.30:FF:000005">
    <property type="entry name" value="subtilisin-like protease SBT1.5"/>
    <property type="match status" value="1"/>
</dbReference>
<organism evidence="16 17">
    <name type="scientific">Iris pallida</name>
    <name type="common">Sweet iris</name>
    <dbReference type="NCBI Taxonomy" id="29817"/>
    <lineage>
        <taxon>Eukaryota</taxon>
        <taxon>Viridiplantae</taxon>
        <taxon>Streptophyta</taxon>
        <taxon>Embryophyta</taxon>
        <taxon>Tracheophyta</taxon>
        <taxon>Spermatophyta</taxon>
        <taxon>Magnoliopsida</taxon>
        <taxon>Liliopsida</taxon>
        <taxon>Asparagales</taxon>
        <taxon>Iridaceae</taxon>
        <taxon>Iridoideae</taxon>
        <taxon>Irideae</taxon>
        <taxon>Iris</taxon>
    </lineage>
</organism>
<evidence type="ECO:0000259" key="13">
    <source>
        <dbReference type="Pfam" id="PF02225"/>
    </source>
</evidence>
<dbReference type="FunFam" id="3.40.50.200:FF:000006">
    <property type="entry name" value="Subtilisin-like protease SBT1.5"/>
    <property type="match status" value="1"/>
</dbReference>
<keyword evidence="6 10" id="KW-0378">Hydrolase</keyword>
<dbReference type="SUPFAM" id="SSF52743">
    <property type="entry name" value="Subtilisin-like"/>
    <property type="match status" value="1"/>
</dbReference>
<feature type="domain" description="PA" evidence="13">
    <location>
        <begin position="401"/>
        <end position="487"/>
    </location>
</feature>
<dbReference type="AlphaFoldDB" id="A0AAX6FDF1"/>
<keyword evidence="3" id="KW-0964">Secreted</keyword>
<evidence type="ECO:0000259" key="15">
    <source>
        <dbReference type="Pfam" id="PF17766"/>
    </source>
</evidence>
<dbReference type="InterPro" id="IPR041469">
    <property type="entry name" value="Subtilisin-like_FN3"/>
</dbReference>
<dbReference type="GO" id="GO:0004252">
    <property type="term" value="F:serine-type endopeptidase activity"/>
    <property type="evidence" value="ECO:0007669"/>
    <property type="project" value="UniProtKB-UniRule"/>
</dbReference>
<evidence type="ECO:0000256" key="2">
    <source>
        <dbReference type="ARBA" id="ARBA00011073"/>
    </source>
</evidence>
<sequence>MEGSYKFKLMSISFFLFLFLSAYVSPAIARKNRIVPLSSHNKTSSSSSSGLQTYIVRLQRSSSTASSSKDEDDWVEWYKSFLPADTVTTNEEGKSTTSSRLVHAYKKVVTGFAARLTEAELAQIKEKDEFLHAFPDRLLPLQTTHTSDFLGLHRGTAGFWSDSNYGKGVIIGVLDTGILPDHPSFGDAGMPPPPSKWKGVCEFNAPSCNNKLIGARNFVKGRAAAMEASDDGLALLGPYDHDGHGTHTASTAAGAFVENANVAGQANGTASGMAPLAHVAIYKVCDDKCADSDILAGLDAAVSDGVDILSLSLGGSSIEFYNDATAIGTFGAIENGIFVSCAAGNDGPSWKTLSNEAPWMLTVGASTTDRSIRSTVQLGSGVDFVGESLVQPSNYASPKLPLIYPGFAGSSGSALCLNGSLRGLDVKGMIVLCDEGEISRVAKGWIVKSAGGAGMIIASAKSSGYILRDDVHVLPTSHVSYSDGLTIKSYINGTTSPTASISFEGTVLGTSPAPMVAGFSSRGPNQADPSILKPDIIGPGVNILAAWPFQVEATNNVASSTFNIISGTSMSTPHLSGIAALLKSSHPAWSPAMIKSAMMTTAYLNANHGDFIPDQAMKRADFFATGAGHVNASRANNPGLVYDIASDDYIAYLCGIPYTSAQVSTIVGRRVTCSGIAPINGTNLNYPSFVVFLSATNGYTASVSRTVTYVGAGSRNYTVQVAYPAGTSSVTVKPTTLSFTKVDEKAEYTVTFFGRVSSGSASSSTSYSEGYLTWSSDDESTDVNSPIMVAIR</sequence>
<evidence type="ECO:0000256" key="9">
    <source>
        <dbReference type="PIRSR" id="PIRSR615500-1"/>
    </source>
</evidence>
<dbReference type="InterPro" id="IPR023827">
    <property type="entry name" value="Peptidase_S8_Asp-AS"/>
</dbReference>
<dbReference type="Gene3D" id="3.30.70.80">
    <property type="entry name" value="Peptidase S8 propeptide/proteinase inhibitor I9"/>
    <property type="match status" value="1"/>
</dbReference>
<dbReference type="GO" id="GO:0006508">
    <property type="term" value="P:proteolysis"/>
    <property type="evidence" value="ECO:0007669"/>
    <property type="project" value="UniProtKB-KW"/>
</dbReference>
<evidence type="ECO:0000256" key="10">
    <source>
        <dbReference type="PROSITE-ProRule" id="PRU01240"/>
    </source>
</evidence>
<feature type="active site" description="Charge relay system" evidence="9 10">
    <location>
        <position position="569"/>
    </location>
</feature>
<evidence type="ECO:0000256" key="4">
    <source>
        <dbReference type="ARBA" id="ARBA00022670"/>
    </source>
</evidence>
<feature type="domain" description="Inhibitor I9" evidence="14">
    <location>
        <begin position="53"/>
        <end position="141"/>
    </location>
</feature>
<dbReference type="Gene3D" id="3.50.30.30">
    <property type="match status" value="1"/>
</dbReference>
<dbReference type="InterPro" id="IPR045051">
    <property type="entry name" value="SBT"/>
</dbReference>